<evidence type="ECO:0000259" key="10">
    <source>
        <dbReference type="Pfam" id="PF00060"/>
    </source>
</evidence>
<dbReference type="AlphaFoldDB" id="A0AAW0TLM0"/>
<evidence type="ECO:0000256" key="1">
    <source>
        <dbReference type="ARBA" id="ARBA00004651"/>
    </source>
</evidence>
<evidence type="ECO:0000256" key="8">
    <source>
        <dbReference type="ARBA" id="ARBA00023180"/>
    </source>
</evidence>
<keyword evidence="6 9" id="KW-0472">Membrane</keyword>
<dbReference type="Gene3D" id="3.40.190.10">
    <property type="entry name" value="Periplasmic binding protein-like II"/>
    <property type="match status" value="1"/>
</dbReference>
<name>A0AAW0TLM0_SCYPA</name>
<accession>A0AAW0TLM0</accession>
<dbReference type="InterPro" id="IPR052192">
    <property type="entry name" value="Insect_Ionotropic_Sensory_Rcpt"/>
</dbReference>
<dbReference type="Gene3D" id="1.10.287.70">
    <property type="match status" value="1"/>
</dbReference>
<dbReference type="InterPro" id="IPR001320">
    <property type="entry name" value="Iontro_rcpt_C"/>
</dbReference>
<dbReference type="Pfam" id="PF00060">
    <property type="entry name" value="Lig_chan"/>
    <property type="match status" value="1"/>
</dbReference>
<evidence type="ECO:0000256" key="5">
    <source>
        <dbReference type="ARBA" id="ARBA00022989"/>
    </source>
</evidence>
<comment type="similarity">
    <text evidence="2">Belongs to the glutamate-gated ion channel (TC 1.A.10.1) family.</text>
</comment>
<dbReference type="GO" id="GO:0005886">
    <property type="term" value="C:plasma membrane"/>
    <property type="evidence" value="ECO:0007669"/>
    <property type="project" value="UniProtKB-SubCell"/>
</dbReference>
<dbReference type="PANTHER" id="PTHR42643">
    <property type="entry name" value="IONOTROPIC RECEPTOR 20A-RELATED"/>
    <property type="match status" value="1"/>
</dbReference>
<reference evidence="11 12" key="1">
    <citation type="submission" date="2023-03" db="EMBL/GenBank/DDBJ databases">
        <title>High-quality genome of Scylla paramamosain provides insights in environmental adaptation.</title>
        <authorList>
            <person name="Zhang L."/>
        </authorList>
    </citation>
    <scope>NUCLEOTIDE SEQUENCE [LARGE SCALE GENOMIC DNA]</scope>
    <source>
        <strain evidence="11">LZ_2023a</strain>
        <tissue evidence="11">Muscle</tissue>
    </source>
</reference>
<keyword evidence="3" id="KW-1003">Cell membrane</keyword>
<organism evidence="11 12">
    <name type="scientific">Scylla paramamosain</name>
    <name type="common">Mud crab</name>
    <dbReference type="NCBI Taxonomy" id="85552"/>
    <lineage>
        <taxon>Eukaryota</taxon>
        <taxon>Metazoa</taxon>
        <taxon>Ecdysozoa</taxon>
        <taxon>Arthropoda</taxon>
        <taxon>Crustacea</taxon>
        <taxon>Multicrustacea</taxon>
        <taxon>Malacostraca</taxon>
        <taxon>Eumalacostraca</taxon>
        <taxon>Eucarida</taxon>
        <taxon>Decapoda</taxon>
        <taxon>Pleocyemata</taxon>
        <taxon>Brachyura</taxon>
        <taxon>Eubrachyura</taxon>
        <taxon>Portunoidea</taxon>
        <taxon>Portunidae</taxon>
        <taxon>Portuninae</taxon>
        <taxon>Scylla</taxon>
    </lineage>
</organism>
<keyword evidence="8" id="KW-0325">Glycoprotein</keyword>
<dbReference type="GO" id="GO:0050906">
    <property type="term" value="P:detection of stimulus involved in sensory perception"/>
    <property type="evidence" value="ECO:0007669"/>
    <property type="project" value="UniProtKB-ARBA"/>
</dbReference>
<keyword evidence="5 9" id="KW-1133">Transmembrane helix</keyword>
<feature type="transmembrane region" description="Helical" evidence="9">
    <location>
        <begin position="151"/>
        <end position="170"/>
    </location>
</feature>
<dbReference type="Proteomes" id="UP001487740">
    <property type="component" value="Unassembled WGS sequence"/>
</dbReference>
<dbReference type="GO" id="GO:0015276">
    <property type="term" value="F:ligand-gated monoatomic ion channel activity"/>
    <property type="evidence" value="ECO:0007669"/>
    <property type="project" value="InterPro"/>
</dbReference>
<keyword evidence="4 9" id="KW-0812">Transmembrane</keyword>
<sequence>MEASPERVYGEPLPNGSWTGLMGMLQRREANVTGTLLSVTWLRTQVVDFSEYLDIDEFTALHSRPALTSDVTGLVRPFTYQTWLFLLLSLISAFAVTLIVVQRHQGLVAPREEQQRRHGKADWRINLKESWLWTWCGLLGQSVPQQPEGQLVRVVVGQWMLFSFILAIVYRCVLKAMLILPRVHLPFDNLEQLVQTGIHVAVGEGTSIHVEIMLAANTSSVGQLRDVVVPVPAKHTKLYNLKVMEGHLAGMRTRTVANFIVNDDFAKVGVCRAYIMSRGFFGPNILSIAFPKGSQLKQQFDSM</sequence>
<dbReference type="SUPFAM" id="SSF53850">
    <property type="entry name" value="Periplasmic binding protein-like II"/>
    <property type="match status" value="1"/>
</dbReference>
<evidence type="ECO:0000313" key="12">
    <source>
        <dbReference type="Proteomes" id="UP001487740"/>
    </source>
</evidence>
<keyword evidence="12" id="KW-1185">Reference proteome</keyword>
<evidence type="ECO:0000256" key="2">
    <source>
        <dbReference type="ARBA" id="ARBA00008685"/>
    </source>
</evidence>
<comment type="subcellular location">
    <subcellularLocation>
        <location evidence="1">Cell membrane</location>
        <topology evidence="1">Multi-pass membrane protein</topology>
    </subcellularLocation>
</comment>
<evidence type="ECO:0000256" key="3">
    <source>
        <dbReference type="ARBA" id="ARBA00022475"/>
    </source>
</evidence>
<proteinExistence type="inferred from homology"/>
<protein>
    <recommendedName>
        <fullName evidence="10">Ionotropic glutamate receptor C-terminal domain-containing protein</fullName>
    </recommendedName>
</protein>
<evidence type="ECO:0000256" key="4">
    <source>
        <dbReference type="ARBA" id="ARBA00022692"/>
    </source>
</evidence>
<comment type="caution">
    <text evidence="11">The sequence shown here is derived from an EMBL/GenBank/DDBJ whole genome shotgun (WGS) entry which is preliminary data.</text>
</comment>
<dbReference type="PANTHER" id="PTHR42643:SF24">
    <property type="entry name" value="IONOTROPIC RECEPTOR 60A"/>
    <property type="match status" value="1"/>
</dbReference>
<keyword evidence="7" id="KW-0675">Receptor</keyword>
<evidence type="ECO:0000256" key="6">
    <source>
        <dbReference type="ARBA" id="ARBA00023136"/>
    </source>
</evidence>
<evidence type="ECO:0000256" key="7">
    <source>
        <dbReference type="ARBA" id="ARBA00023170"/>
    </source>
</evidence>
<feature type="transmembrane region" description="Helical" evidence="9">
    <location>
        <begin position="83"/>
        <end position="101"/>
    </location>
</feature>
<feature type="domain" description="Ionotropic glutamate receptor C-terminal" evidence="10">
    <location>
        <begin position="80"/>
        <end position="196"/>
    </location>
</feature>
<evidence type="ECO:0000256" key="9">
    <source>
        <dbReference type="SAM" id="Phobius"/>
    </source>
</evidence>
<evidence type="ECO:0000313" key="11">
    <source>
        <dbReference type="EMBL" id="KAK8387546.1"/>
    </source>
</evidence>
<dbReference type="EMBL" id="JARAKH010000030">
    <property type="protein sequence ID" value="KAK8387546.1"/>
    <property type="molecule type" value="Genomic_DNA"/>
</dbReference>
<gene>
    <name evidence="11" type="ORF">O3P69_018230</name>
</gene>